<dbReference type="PROSITE" id="PS00134">
    <property type="entry name" value="TRYPSIN_HIS"/>
    <property type="match status" value="1"/>
</dbReference>
<dbReference type="CDD" id="cd00190">
    <property type="entry name" value="Tryp_SPc"/>
    <property type="match status" value="1"/>
</dbReference>
<dbReference type="InParanoid" id="B0WVV7"/>
<dbReference type="InterPro" id="IPR009003">
    <property type="entry name" value="Peptidase_S1_PA"/>
</dbReference>
<evidence type="ECO:0000313" key="8">
    <source>
        <dbReference type="EnsemblMetazoa" id="CPIJ011300-PA"/>
    </source>
</evidence>
<dbReference type="PANTHER" id="PTHR24256">
    <property type="entry name" value="TRYPTASE-RELATED"/>
    <property type="match status" value="1"/>
</dbReference>
<gene>
    <name evidence="8" type="primary">6043947</name>
    <name evidence="7" type="ORF">CpipJ_CPIJ011300</name>
</gene>
<dbReference type="GO" id="GO:0004252">
    <property type="term" value="F:serine-type endopeptidase activity"/>
    <property type="evidence" value="ECO:0007669"/>
    <property type="project" value="InterPro"/>
</dbReference>
<proteinExistence type="inferred from homology"/>
<dbReference type="GO" id="GO:0006508">
    <property type="term" value="P:proteolysis"/>
    <property type="evidence" value="ECO:0007669"/>
    <property type="project" value="InterPro"/>
</dbReference>
<protein>
    <submittedName>
        <fullName evidence="7">Lumbrokinase-3(1)</fullName>
    </submittedName>
</protein>
<dbReference type="VEuPathDB" id="VectorBase:CPIJ011300"/>
<dbReference type="HOGENOM" id="CLU_006842_2_0_1"/>
<evidence type="ECO:0000313" key="7">
    <source>
        <dbReference type="EMBL" id="EDS35789.1"/>
    </source>
</evidence>
<dbReference type="KEGG" id="cqu:CpipJ_CPIJ011300"/>
<dbReference type="AlphaFoldDB" id="B0WVV7"/>
<dbReference type="SUPFAM" id="SSF50494">
    <property type="entry name" value="Trypsin-like serine proteases"/>
    <property type="match status" value="1"/>
</dbReference>
<dbReference type="InterPro" id="IPR018114">
    <property type="entry name" value="TRYPSIN_HIS"/>
</dbReference>
<dbReference type="GO" id="GO:0016301">
    <property type="term" value="F:kinase activity"/>
    <property type="evidence" value="ECO:0007669"/>
    <property type="project" value="UniProtKB-KW"/>
</dbReference>
<keyword evidence="1" id="KW-1015">Disulfide bond</keyword>
<organism>
    <name type="scientific">Culex quinquefasciatus</name>
    <name type="common">Southern house mosquito</name>
    <name type="synonym">Culex pungens</name>
    <dbReference type="NCBI Taxonomy" id="7176"/>
    <lineage>
        <taxon>Eukaryota</taxon>
        <taxon>Metazoa</taxon>
        <taxon>Ecdysozoa</taxon>
        <taxon>Arthropoda</taxon>
        <taxon>Hexapoda</taxon>
        <taxon>Insecta</taxon>
        <taxon>Pterygota</taxon>
        <taxon>Neoptera</taxon>
        <taxon>Endopterygota</taxon>
        <taxon>Diptera</taxon>
        <taxon>Nematocera</taxon>
        <taxon>Culicoidea</taxon>
        <taxon>Culicidae</taxon>
        <taxon>Culicinae</taxon>
        <taxon>Culicini</taxon>
        <taxon>Culex</taxon>
        <taxon>Culex</taxon>
    </lineage>
</organism>
<comment type="similarity">
    <text evidence="3">Belongs to the peptidase S1 family. CLIP subfamily.</text>
</comment>
<keyword evidence="7" id="KW-0418">Kinase</keyword>
<dbReference type="Proteomes" id="UP000002320">
    <property type="component" value="Unassembled WGS sequence"/>
</dbReference>
<evidence type="ECO:0000256" key="1">
    <source>
        <dbReference type="ARBA" id="ARBA00023157"/>
    </source>
</evidence>
<accession>B0WVV7</accession>
<evidence type="ECO:0000256" key="3">
    <source>
        <dbReference type="ARBA" id="ARBA00024195"/>
    </source>
</evidence>
<reference evidence="7" key="1">
    <citation type="submission" date="2007-03" db="EMBL/GenBank/DDBJ databases">
        <title>Annotation of Culex pipiens quinquefasciatus.</title>
        <authorList>
            <consortium name="The Broad Institute Genome Sequencing Platform"/>
            <person name="Atkinson P.W."/>
            <person name="Hemingway J."/>
            <person name="Christensen B.M."/>
            <person name="Higgs S."/>
            <person name="Kodira C."/>
            <person name="Hannick L."/>
            <person name="Megy K."/>
            <person name="O'Leary S."/>
            <person name="Pearson M."/>
            <person name="Haas B.J."/>
            <person name="Mauceli E."/>
            <person name="Wortman J.R."/>
            <person name="Lee N.H."/>
            <person name="Guigo R."/>
            <person name="Stanke M."/>
            <person name="Alvarado L."/>
            <person name="Amedeo P."/>
            <person name="Antoine C.H."/>
            <person name="Arensburger P."/>
            <person name="Bidwell S.L."/>
            <person name="Crawford M."/>
            <person name="Camaro F."/>
            <person name="Devon K."/>
            <person name="Engels R."/>
            <person name="Hammond M."/>
            <person name="Howarth C."/>
            <person name="Koehrsen M."/>
            <person name="Lawson D."/>
            <person name="Montgomery P."/>
            <person name="Nene V."/>
            <person name="Nusbaum C."/>
            <person name="Puiu D."/>
            <person name="Romero-Severson J."/>
            <person name="Severson D.W."/>
            <person name="Shumway M."/>
            <person name="Sisk P."/>
            <person name="Stolte C."/>
            <person name="Zeng Q."/>
            <person name="Eisenstadt E."/>
            <person name="Fraser-Liggett C."/>
            <person name="Strausberg R."/>
            <person name="Galagan J."/>
            <person name="Birren B."/>
            <person name="Collins F.H."/>
        </authorList>
    </citation>
    <scope>NUCLEOTIDE SEQUENCE [LARGE SCALE GENOMIC DNA]</scope>
    <source>
        <strain evidence="7">JHB</strain>
    </source>
</reference>
<feature type="domain" description="Peptidase S1" evidence="6">
    <location>
        <begin position="92"/>
        <end position="340"/>
    </location>
</feature>
<evidence type="ECO:0000256" key="4">
    <source>
        <dbReference type="PROSITE-ProRule" id="PRU00059"/>
    </source>
</evidence>
<dbReference type="SMART" id="SM00020">
    <property type="entry name" value="Tryp_SPc"/>
    <property type="match status" value="1"/>
</dbReference>
<dbReference type="eggNOG" id="KOG3627">
    <property type="taxonomic scope" value="Eukaryota"/>
</dbReference>
<name>B0WVV7_CULQU</name>
<evidence type="ECO:0000256" key="2">
    <source>
        <dbReference type="ARBA" id="ARBA00023180"/>
    </source>
</evidence>
<dbReference type="InterPro" id="IPR035914">
    <property type="entry name" value="Sperma_CUB_dom_sf"/>
</dbReference>
<dbReference type="Pfam" id="PF00089">
    <property type="entry name" value="Trypsin"/>
    <property type="match status" value="1"/>
</dbReference>
<dbReference type="PROSITE" id="PS50240">
    <property type="entry name" value="TRYPSIN_DOM"/>
    <property type="match status" value="1"/>
</dbReference>
<dbReference type="Gene3D" id="2.40.10.10">
    <property type="entry name" value="Trypsin-like serine proteases"/>
    <property type="match status" value="1"/>
</dbReference>
<keyword evidence="9" id="KW-1185">Reference proteome</keyword>
<dbReference type="CDD" id="cd00041">
    <property type="entry name" value="CUB"/>
    <property type="match status" value="1"/>
</dbReference>
<evidence type="ECO:0000313" key="9">
    <source>
        <dbReference type="Proteomes" id="UP000002320"/>
    </source>
</evidence>
<dbReference type="SMART" id="SM00042">
    <property type="entry name" value="CUB"/>
    <property type="match status" value="1"/>
</dbReference>
<comment type="caution">
    <text evidence="4">Lacks conserved residue(s) required for the propagation of feature annotation.</text>
</comment>
<dbReference type="Pfam" id="PF00431">
    <property type="entry name" value="CUB"/>
    <property type="match status" value="1"/>
</dbReference>
<dbReference type="InterPro" id="IPR051487">
    <property type="entry name" value="Ser/Thr_Proteases_Immune/Dev"/>
</dbReference>
<dbReference type="OMA" id="VICGATI"/>
<feature type="domain" description="CUB" evidence="5">
    <location>
        <begin position="15"/>
        <end position="129"/>
    </location>
</feature>
<dbReference type="STRING" id="7176.B0WVV7"/>
<dbReference type="PROSITE" id="PS01180">
    <property type="entry name" value="CUB"/>
    <property type="match status" value="1"/>
</dbReference>
<dbReference type="InterPro" id="IPR043504">
    <property type="entry name" value="Peptidase_S1_PA_chymotrypsin"/>
</dbReference>
<dbReference type="MEROPS" id="S01.B62"/>
<evidence type="ECO:0000259" key="6">
    <source>
        <dbReference type="PROSITE" id="PS50240"/>
    </source>
</evidence>
<dbReference type="InterPro" id="IPR001254">
    <property type="entry name" value="Trypsin_dom"/>
</dbReference>
<dbReference type="VEuPathDB" id="VectorBase:CQUJHB005775"/>
<dbReference type="EMBL" id="DS232133">
    <property type="protein sequence ID" value="EDS35789.1"/>
    <property type="molecule type" value="Genomic_DNA"/>
</dbReference>
<dbReference type="OrthoDB" id="6380398at2759"/>
<keyword evidence="2" id="KW-0325">Glycoprotein</keyword>
<evidence type="ECO:0000259" key="5">
    <source>
        <dbReference type="PROSITE" id="PS01180"/>
    </source>
</evidence>
<reference evidence="8" key="2">
    <citation type="submission" date="2020-05" db="UniProtKB">
        <authorList>
            <consortium name="EnsemblMetazoa"/>
        </authorList>
    </citation>
    <scope>IDENTIFICATION</scope>
    <source>
        <strain evidence="8">JHB</strain>
    </source>
</reference>
<dbReference type="InterPro" id="IPR001314">
    <property type="entry name" value="Peptidase_S1A"/>
</dbReference>
<dbReference type="Gene3D" id="2.60.120.290">
    <property type="entry name" value="Spermadhesin, CUB domain"/>
    <property type="match status" value="1"/>
</dbReference>
<dbReference type="SUPFAM" id="SSF49854">
    <property type="entry name" value="Spermadhesin, CUB domain"/>
    <property type="match status" value="1"/>
</dbReference>
<dbReference type="InterPro" id="IPR000859">
    <property type="entry name" value="CUB_dom"/>
</dbReference>
<sequence>MGMVVVEVVQGQQQCYYSLDMKFGSDYYLPSPQFPLFYPPNTQCSYRINAPFGYRINFTCDVFQIPSSTGCKIDAVYISPSGREDLADAYTYCGAGTVQEKSFANSLFLRLRSSPTSRGGKFLCRMSLIQPSCSCGRKKQRFALTAAHCLLNRNVDDTVLLVGDHNLTTGADTSYAQAYVIAQFIGHPGFTMNPVANDIALLRTLQPIQFNAGVGPVCLPWKFRGASFSGDSVEACGWGNLDFGGPSSNVLMKVDLNVIDNQDCSSRLNSVMSPQKMCTYTPTKDTCQADSGGPLYFTEAGSGRLYEVGIVSYGYACATTKPSVNTRVTEYLDWIMASSPDSFYCFM</sequence>
<keyword evidence="7" id="KW-0808">Transferase</keyword>
<dbReference type="EnsemblMetazoa" id="CPIJ011300-RA">
    <property type="protein sequence ID" value="CPIJ011300-PA"/>
    <property type="gene ID" value="CPIJ011300"/>
</dbReference>
<dbReference type="PRINTS" id="PR00722">
    <property type="entry name" value="CHYMOTRYPSIN"/>
</dbReference>